<evidence type="ECO:0000313" key="2">
    <source>
        <dbReference type="EMBL" id="GMA22275.1"/>
    </source>
</evidence>
<accession>A0ABQ6HXI1</accession>
<dbReference type="Proteomes" id="UP001157091">
    <property type="component" value="Unassembled WGS sequence"/>
</dbReference>
<sequence>MPTYQASQTSCWVRIGARTFGGHAVPFWGSGMRASSVVWDARAVDGVSWLYLVVLLVVPIAYTVYIRRRDNPELRKRRRGR</sequence>
<proteinExistence type="predicted"/>
<reference evidence="2" key="3">
    <citation type="submission" date="2023-02" db="EMBL/GenBank/DDBJ databases">
        <authorList>
            <person name="Sun Q."/>
            <person name="Mori K."/>
        </authorList>
    </citation>
    <scope>NUCLEOTIDE SEQUENCE</scope>
    <source>
        <strain evidence="2">NBRC 106348</strain>
    </source>
</reference>
<reference evidence="2" key="1">
    <citation type="journal article" date="2014" name="Int. J. Syst. Evol. Microbiol.">
        <title>Complete genome of a new Firmicutes species belonging to the dominant human colonic microbiota ('Ruminococcus bicirculans') reveals two chromosomes and a selective capacity to utilize plant glucans.</title>
        <authorList>
            <consortium name="NISC Comparative Sequencing Program"/>
            <person name="Wegmann U."/>
            <person name="Louis P."/>
            <person name="Goesmann A."/>
            <person name="Henrissat B."/>
            <person name="Duncan S.H."/>
            <person name="Flint H.J."/>
        </authorList>
    </citation>
    <scope>NUCLEOTIDE SEQUENCE</scope>
    <source>
        <strain evidence="2">NBRC 106348</strain>
    </source>
</reference>
<gene>
    <name evidence="2" type="ORF">GCM10025864_00340</name>
    <name evidence="3" type="ORF">GCM10025864_44390</name>
    <name evidence="4" type="ORF">GCM10025864_45010</name>
</gene>
<comment type="caution">
    <text evidence="2">The sequence shown here is derived from an EMBL/GenBank/DDBJ whole genome shotgun (WGS) entry which is preliminary data.</text>
</comment>
<name>A0ABQ6HXI1_9MICO</name>
<evidence type="ECO:0000256" key="1">
    <source>
        <dbReference type="SAM" id="Phobius"/>
    </source>
</evidence>
<dbReference type="EMBL" id="BSUK01000001">
    <property type="protein sequence ID" value="GMA22275.1"/>
    <property type="molecule type" value="Genomic_DNA"/>
</dbReference>
<evidence type="ECO:0000313" key="4">
    <source>
        <dbReference type="EMBL" id="GMA26742.1"/>
    </source>
</evidence>
<keyword evidence="1" id="KW-1133">Transmembrane helix</keyword>
<evidence type="ECO:0000313" key="5">
    <source>
        <dbReference type="Proteomes" id="UP001157091"/>
    </source>
</evidence>
<dbReference type="EMBL" id="BSUK01000001">
    <property type="protein sequence ID" value="GMA26680.1"/>
    <property type="molecule type" value="Genomic_DNA"/>
</dbReference>
<keyword evidence="1" id="KW-0472">Membrane</keyword>
<dbReference type="EMBL" id="BSUK01000001">
    <property type="protein sequence ID" value="GMA26742.1"/>
    <property type="molecule type" value="Genomic_DNA"/>
</dbReference>
<keyword evidence="1" id="KW-0812">Transmembrane</keyword>
<reference evidence="5" key="2">
    <citation type="journal article" date="2019" name="Int. J. Syst. Evol. Microbiol.">
        <title>The Global Catalogue of Microorganisms (GCM) 10K type strain sequencing project: providing services to taxonomists for standard genome sequencing and annotation.</title>
        <authorList>
            <consortium name="The Broad Institute Genomics Platform"/>
            <consortium name="The Broad Institute Genome Sequencing Center for Infectious Disease"/>
            <person name="Wu L."/>
            <person name="Ma J."/>
        </authorList>
    </citation>
    <scope>NUCLEOTIDE SEQUENCE [LARGE SCALE GENOMIC DNA]</scope>
    <source>
        <strain evidence="5">NBRC 106348</strain>
    </source>
</reference>
<organism evidence="2 5">
    <name type="scientific">Luteimicrobium album</name>
    <dbReference type="NCBI Taxonomy" id="1054550"/>
    <lineage>
        <taxon>Bacteria</taxon>
        <taxon>Bacillati</taxon>
        <taxon>Actinomycetota</taxon>
        <taxon>Actinomycetes</taxon>
        <taxon>Micrococcales</taxon>
        <taxon>Luteimicrobium</taxon>
    </lineage>
</organism>
<evidence type="ECO:0000313" key="3">
    <source>
        <dbReference type="EMBL" id="GMA26680.1"/>
    </source>
</evidence>
<feature type="transmembrane region" description="Helical" evidence="1">
    <location>
        <begin position="49"/>
        <end position="67"/>
    </location>
</feature>
<keyword evidence="5" id="KW-1185">Reference proteome</keyword>
<protein>
    <submittedName>
        <fullName evidence="2">Uncharacterized protein</fullName>
    </submittedName>
</protein>